<sequence length="1012" mass="113215">MADSAHSRVIFEVQNILGKSVEMAEANFGWLQTRMHPYFFSCNSEDVEAVSVLAADLHLLERNRRFILADNDRNLIIAQLGVPGAVHDALRSLPEKSISYAQIHTSYGNVPKTGYPLEVLEFSFDNGTGPLQTAAAAGEVPGDLVLAVQVEARARYQDFPVDEVSPLLRLLWQNNPKYVRTSPPVRIARLLRLFSRCRSLGGISLAVEQGKGIGRPESRLLFGVANPPDRRYLLQIIDAFRRLRLTVQRSYCLTVHDGDYPYFLATFYVTTEDGGLIAEDSTLFQQLRAEMYTTQVMPMTSLTYDQMIANGMVGGPDGSLIRAFIGFCHTNLAHTHPDSYDLEGVARAFHNHPEITLQLVRLFHARFDPEADADGYPAVLAETTGLVENFNTGRRFLDEFRRTIFRCGLLLVSHTLKTNFFIAEKRALAFRLDPAYLEALGSDFTNDLPADRPFRVTYFSSRYGAAYHIGFSDIARGGWRTVITQGRDDYVTAANSLFRETYVLAHTQHLKNKDIYEGGSKLVAVLEADEGLDGGRLRQQLHFLQYGLLSGFLDLFVTRDGRAADPRIVDYYGEDEPIELGPDENMHDQMIELVAREAERRGYILGAGIMSSKRVGINHKEYGVTSTGVVRFAEVCMATVGIDMARDPFRVIFTGGPNGDVAGNCMNILLNRCANVAIPLIVDGTAAVHDPQGVDHAALRNILLKDDLAAFDPAALHVGGFMLYRGVTRRQGMQELFRKVLQTPEGLVESWIVNDEFYKEYNDLIFRVPTDLFIPAGGRPETVDGSNWRRFFDESGAPRCRVIVEGANSFITPEARKQLQQRGVILMRDASANKCGVISSSYEIIANLMLSDEEFLAHKEEYVVDVLTILEKRAGEEARVILARHREAGGAQLYTEITAEISAEINSCYARLFAYFQAHPEVGDRSLYRRAILDHLPAMLAREGSPFRERVDRLPAKIRSAILAGEIASSLVYHADRDQAFLESVEGHLRRQQNLNHDSEMDQIGVQRVGIR</sequence>
<feature type="domain" description="Glutamate/phenylalanine/leucine/valine/L-tryptophan dehydrogenase C-terminal" evidence="3">
    <location>
        <begin position="616"/>
        <end position="890"/>
    </location>
</feature>
<dbReference type="InterPro" id="IPR036291">
    <property type="entry name" value="NAD(P)-bd_dom_sf"/>
</dbReference>
<name>A0A840V215_9BACT</name>
<proteinExistence type="inferred from homology"/>
<dbReference type="Proteomes" id="UP000539642">
    <property type="component" value="Unassembled WGS sequence"/>
</dbReference>
<dbReference type="RefSeq" id="WP_183352569.1">
    <property type="nucleotide sequence ID" value="NZ_JACHEO010000037.1"/>
</dbReference>
<dbReference type="EMBL" id="JACHEO010000037">
    <property type="protein sequence ID" value="MBB5349714.1"/>
    <property type="molecule type" value="Genomic_DNA"/>
</dbReference>
<evidence type="ECO:0000256" key="1">
    <source>
        <dbReference type="ARBA" id="ARBA00006382"/>
    </source>
</evidence>
<dbReference type="EC" id="1.4.1.2" evidence="4"/>
<organism evidence="4 5">
    <name type="scientific">Desulfoprunum benzoelyticum</name>
    <dbReference type="NCBI Taxonomy" id="1506996"/>
    <lineage>
        <taxon>Bacteria</taxon>
        <taxon>Pseudomonadati</taxon>
        <taxon>Thermodesulfobacteriota</taxon>
        <taxon>Desulfobulbia</taxon>
        <taxon>Desulfobulbales</taxon>
        <taxon>Desulfobulbaceae</taxon>
        <taxon>Desulfoprunum</taxon>
    </lineage>
</organism>
<dbReference type="Pfam" id="PF00208">
    <property type="entry name" value="ELFV_dehydrog"/>
    <property type="match status" value="1"/>
</dbReference>
<comment type="similarity">
    <text evidence="1">Belongs to the Glu/Leu/Phe/Val dehydrogenases family.</text>
</comment>
<dbReference type="PANTHER" id="PTHR11606">
    <property type="entry name" value="GLUTAMATE DEHYDROGENASE"/>
    <property type="match status" value="1"/>
</dbReference>
<dbReference type="SUPFAM" id="SSF53223">
    <property type="entry name" value="Aminoacid dehydrogenase-like, N-terminal domain"/>
    <property type="match status" value="1"/>
</dbReference>
<dbReference type="GO" id="GO:0006538">
    <property type="term" value="P:L-glutamate catabolic process"/>
    <property type="evidence" value="ECO:0007669"/>
    <property type="project" value="TreeGrafter"/>
</dbReference>
<evidence type="ECO:0000313" key="4">
    <source>
        <dbReference type="EMBL" id="MBB5349714.1"/>
    </source>
</evidence>
<dbReference type="AlphaFoldDB" id="A0A840V215"/>
<gene>
    <name evidence="4" type="ORF">HNQ81_003471</name>
</gene>
<protein>
    <submittedName>
        <fullName evidence="4">Glutamate dehydrogenase</fullName>
        <ecNumber evidence="4">1.4.1.2</ecNumber>
    </submittedName>
</protein>
<reference evidence="4 5" key="1">
    <citation type="submission" date="2020-08" db="EMBL/GenBank/DDBJ databases">
        <title>Genomic Encyclopedia of Type Strains, Phase IV (KMG-IV): sequencing the most valuable type-strain genomes for metagenomic binning, comparative biology and taxonomic classification.</title>
        <authorList>
            <person name="Goeker M."/>
        </authorList>
    </citation>
    <scope>NUCLEOTIDE SEQUENCE [LARGE SCALE GENOMIC DNA]</scope>
    <source>
        <strain evidence="4 5">DSM 28570</strain>
    </source>
</reference>
<keyword evidence="5" id="KW-1185">Reference proteome</keyword>
<accession>A0A840V215</accession>
<dbReference type="InterPro" id="IPR006096">
    <property type="entry name" value="Glu/Leu/Phe/Val/Trp_DH_C"/>
</dbReference>
<dbReference type="Gene3D" id="3.40.50.720">
    <property type="entry name" value="NAD(P)-binding Rossmann-like Domain"/>
    <property type="match status" value="1"/>
</dbReference>
<dbReference type="GO" id="GO:0004352">
    <property type="term" value="F:glutamate dehydrogenase (NAD+) activity"/>
    <property type="evidence" value="ECO:0007669"/>
    <property type="project" value="UniProtKB-EC"/>
</dbReference>
<comment type="caution">
    <text evidence="4">The sequence shown here is derived from an EMBL/GenBank/DDBJ whole genome shotgun (WGS) entry which is preliminary data.</text>
</comment>
<evidence type="ECO:0000259" key="3">
    <source>
        <dbReference type="SMART" id="SM00839"/>
    </source>
</evidence>
<dbReference type="PANTHER" id="PTHR11606:SF39">
    <property type="entry name" value="GLUTAMATE_PHENYLALANINE_LEUCINE_VALINE_L-TRYPTOPHAN DEHYDROGENASE C-TERMINAL DOMAIN-CONTAINING PROTEIN"/>
    <property type="match status" value="1"/>
</dbReference>
<dbReference type="InterPro" id="IPR046346">
    <property type="entry name" value="Aminoacid_DH-like_N_sf"/>
</dbReference>
<evidence type="ECO:0000256" key="2">
    <source>
        <dbReference type="ARBA" id="ARBA00023002"/>
    </source>
</evidence>
<dbReference type="SUPFAM" id="SSF51735">
    <property type="entry name" value="NAD(P)-binding Rossmann-fold domains"/>
    <property type="match status" value="1"/>
</dbReference>
<dbReference type="SMART" id="SM00839">
    <property type="entry name" value="ELFV_dehydrog"/>
    <property type="match status" value="1"/>
</dbReference>
<keyword evidence="2 4" id="KW-0560">Oxidoreductase</keyword>
<evidence type="ECO:0000313" key="5">
    <source>
        <dbReference type="Proteomes" id="UP000539642"/>
    </source>
</evidence>